<dbReference type="Proteomes" id="UP000321570">
    <property type="component" value="Unassembled WGS sequence"/>
</dbReference>
<dbReference type="AlphaFoldDB" id="A0A564ZDN2"/>
<keyword evidence="2" id="KW-1185">Reference proteome</keyword>
<reference evidence="1 2" key="1">
    <citation type="submission" date="2019-07" db="EMBL/GenBank/DDBJ databases">
        <authorList>
            <person name="Jastrzebski P J."/>
            <person name="Paukszto L."/>
            <person name="Jastrzebski P J."/>
        </authorList>
    </citation>
    <scope>NUCLEOTIDE SEQUENCE [LARGE SCALE GENOMIC DNA]</scope>
    <source>
        <strain evidence="1 2">WMS-il1</strain>
    </source>
</reference>
<protein>
    <submittedName>
        <fullName evidence="1">Uncharacterized protein</fullName>
    </submittedName>
</protein>
<evidence type="ECO:0000313" key="1">
    <source>
        <dbReference type="EMBL" id="VUZ57611.1"/>
    </source>
</evidence>
<evidence type="ECO:0000313" key="2">
    <source>
        <dbReference type="Proteomes" id="UP000321570"/>
    </source>
</evidence>
<sequence>MRWRKPDSSEQFTGRMIRDQERDEERWAGYVGVAAFYFNKEAYEVHSGLNVAFKVVCWVPTGDQNNYASMKSVATCGISIGDHDKHDFHPQRMVKHFPSKKALKVLYTKESLIQSFDYVQHENWYI</sequence>
<proteinExistence type="predicted"/>
<organism evidence="1 2">
    <name type="scientific">Hymenolepis diminuta</name>
    <name type="common">Rat tapeworm</name>
    <dbReference type="NCBI Taxonomy" id="6216"/>
    <lineage>
        <taxon>Eukaryota</taxon>
        <taxon>Metazoa</taxon>
        <taxon>Spiralia</taxon>
        <taxon>Lophotrochozoa</taxon>
        <taxon>Platyhelminthes</taxon>
        <taxon>Cestoda</taxon>
        <taxon>Eucestoda</taxon>
        <taxon>Cyclophyllidea</taxon>
        <taxon>Hymenolepididae</taxon>
        <taxon>Hymenolepis</taxon>
    </lineage>
</organism>
<dbReference type="EMBL" id="CABIJS010000719">
    <property type="protein sequence ID" value="VUZ57611.1"/>
    <property type="molecule type" value="Genomic_DNA"/>
</dbReference>
<name>A0A564ZDN2_HYMDI</name>
<accession>A0A564ZDN2</accession>
<gene>
    <name evidence="1" type="ORF">WMSIL1_LOCUS15163</name>
</gene>